<keyword evidence="2 5" id="KW-0812">Transmembrane</keyword>
<dbReference type="GO" id="GO:0055085">
    <property type="term" value="P:transmembrane transport"/>
    <property type="evidence" value="ECO:0007669"/>
    <property type="project" value="InterPro"/>
</dbReference>
<gene>
    <name evidence="7" type="ORF">SK128_010271</name>
</gene>
<keyword evidence="3 5" id="KW-1133">Transmembrane helix</keyword>
<dbReference type="PANTHER" id="PTHR11814">
    <property type="entry name" value="SULFATE TRANSPORTER"/>
    <property type="match status" value="1"/>
</dbReference>
<dbReference type="GO" id="GO:0016020">
    <property type="term" value="C:membrane"/>
    <property type="evidence" value="ECO:0007669"/>
    <property type="project" value="UniProtKB-SubCell"/>
</dbReference>
<comment type="subcellular location">
    <subcellularLocation>
        <location evidence="1">Membrane</location>
        <topology evidence="1">Multi-pass membrane protein</topology>
    </subcellularLocation>
</comment>
<feature type="non-terminal residue" evidence="7">
    <location>
        <position position="95"/>
    </location>
</feature>
<feature type="transmembrane region" description="Helical" evidence="5">
    <location>
        <begin position="38"/>
        <end position="56"/>
    </location>
</feature>
<feature type="transmembrane region" description="Helical" evidence="5">
    <location>
        <begin position="6"/>
        <end position="26"/>
    </location>
</feature>
<evidence type="ECO:0000313" key="7">
    <source>
        <dbReference type="EMBL" id="KAK7072175.1"/>
    </source>
</evidence>
<protein>
    <recommendedName>
        <fullName evidence="6">SLC26A/SulP transporter domain-containing protein</fullName>
    </recommendedName>
</protein>
<evidence type="ECO:0000256" key="4">
    <source>
        <dbReference type="ARBA" id="ARBA00023136"/>
    </source>
</evidence>
<reference evidence="7 8" key="1">
    <citation type="submission" date="2023-11" db="EMBL/GenBank/DDBJ databases">
        <title>Halocaridina rubra genome assembly.</title>
        <authorList>
            <person name="Smith C."/>
        </authorList>
    </citation>
    <scope>NUCLEOTIDE SEQUENCE [LARGE SCALE GENOMIC DNA]</scope>
    <source>
        <strain evidence="7">EP-1</strain>
        <tissue evidence="7">Whole</tissue>
    </source>
</reference>
<keyword evidence="8" id="KW-1185">Reference proteome</keyword>
<dbReference type="InterPro" id="IPR001902">
    <property type="entry name" value="SLC26A/SulP_fam"/>
</dbReference>
<evidence type="ECO:0000256" key="5">
    <source>
        <dbReference type="SAM" id="Phobius"/>
    </source>
</evidence>
<proteinExistence type="predicted"/>
<evidence type="ECO:0000256" key="1">
    <source>
        <dbReference type="ARBA" id="ARBA00004141"/>
    </source>
</evidence>
<evidence type="ECO:0000256" key="2">
    <source>
        <dbReference type="ARBA" id="ARBA00022692"/>
    </source>
</evidence>
<evidence type="ECO:0000256" key="3">
    <source>
        <dbReference type="ARBA" id="ARBA00022989"/>
    </source>
</evidence>
<dbReference type="AlphaFoldDB" id="A0AAN9A4K2"/>
<dbReference type="InterPro" id="IPR011547">
    <property type="entry name" value="SLC26A/SulP_dom"/>
</dbReference>
<name>A0AAN9A4K2_HALRR</name>
<accession>A0AAN9A4K2</accession>
<organism evidence="7 8">
    <name type="scientific">Halocaridina rubra</name>
    <name type="common">Hawaiian red shrimp</name>
    <dbReference type="NCBI Taxonomy" id="373956"/>
    <lineage>
        <taxon>Eukaryota</taxon>
        <taxon>Metazoa</taxon>
        <taxon>Ecdysozoa</taxon>
        <taxon>Arthropoda</taxon>
        <taxon>Crustacea</taxon>
        <taxon>Multicrustacea</taxon>
        <taxon>Malacostraca</taxon>
        <taxon>Eumalacostraca</taxon>
        <taxon>Eucarida</taxon>
        <taxon>Decapoda</taxon>
        <taxon>Pleocyemata</taxon>
        <taxon>Caridea</taxon>
        <taxon>Atyoidea</taxon>
        <taxon>Atyidae</taxon>
        <taxon>Halocaridina</taxon>
    </lineage>
</organism>
<keyword evidence="4 5" id="KW-0472">Membrane</keyword>
<dbReference type="Pfam" id="PF00916">
    <property type="entry name" value="Sulfate_transp"/>
    <property type="match status" value="1"/>
</dbReference>
<evidence type="ECO:0000259" key="6">
    <source>
        <dbReference type="Pfam" id="PF00916"/>
    </source>
</evidence>
<evidence type="ECO:0000313" key="8">
    <source>
        <dbReference type="Proteomes" id="UP001381693"/>
    </source>
</evidence>
<sequence length="95" mass="9836">MNEVGIGVFMIPFIAILDDIAIVSAFAKGRTFDATQEIIALGITSIIGAFFGSMPVTASLSRTAVNLTSGVRTPVGGLLTGIMVLLSLSFLTPAF</sequence>
<dbReference type="Proteomes" id="UP001381693">
    <property type="component" value="Unassembled WGS sequence"/>
</dbReference>
<feature type="transmembrane region" description="Helical" evidence="5">
    <location>
        <begin position="76"/>
        <end position="94"/>
    </location>
</feature>
<feature type="domain" description="SLC26A/SulP transporter" evidence="6">
    <location>
        <begin position="2"/>
        <end position="95"/>
    </location>
</feature>
<comment type="caution">
    <text evidence="7">The sequence shown here is derived from an EMBL/GenBank/DDBJ whole genome shotgun (WGS) entry which is preliminary data.</text>
</comment>
<dbReference type="EMBL" id="JAXCGZ010013628">
    <property type="protein sequence ID" value="KAK7072175.1"/>
    <property type="molecule type" value="Genomic_DNA"/>
</dbReference>